<dbReference type="RefSeq" id="WP_152755948.1">
    <property type="nucleotide sequence ID" value="NZ_WHLY01000001.1"/>
</dbReference>
<dbReference type="GO" id="GO:0006083">
    <property type="term" value="P:acetate metabolic process"/>
    <property type="evidence" value="ECO:0007669"/>
    <property type="project" value="InterPro"/>
</dbReference>
<dbReference type="Proteomes" id="UP000479293">
    <property type="component" value="Unassembled WGS sequence"/>
</dbReference>
<accession>A0A7C9F1Y8</accession>
<comment type="caution">
    <text evidence="2">The sequence shown here is derived from an EMBL/GenBank/DDBJ whole genome shotgun (WGS) entry which is preliminary data.</text>
</comment>
<dbReference type="InterPro" id="IPR037171">
    <property type="entry name" value="NagB/RpiA_transferase-like"/>
</dbReference>
<dbReference type="PANTHER" id="PTHR43609">
    <property type="entry name" value="ACETYL-COA HYDROLASE"/>
    <property type="match status" value="1"/>
</dbReference>
<dbReference type="PANTHER" id="PTHR43609:SF1">
    <property type="entry name" value="ACETYL-COA HYDROLASE"/>
    <property type="match status" value="1"/>
</dbReference>
<proteinExistence type="predicted"/>
<dbReference type="GO" id="GO:0003986">
    <property type="term" value="F:acetyl-CoA hydrolase activity"/>
    <property type="evidence" value="ECO:0007669"/>
    <property type="project" value="TreeGrafter"/>
</dbReference>
<gene>
    <name evidence="2" type="ORF">GBK04_00605</name>
</gene>
<dbReference type="Pfam" id="PF13336">
    <property type="entry name" value="AcetylCoA_hyd_C"/>
    <property type="match status" value="1"/>
</dbReference>
<keyword evidence="3" id="KW-1185">Reference proteome</keyword>
<dbReference type="InterPro" id="IPR026888">
    <property type="entry name" value="AcetylCoA_hyd_C"/>
</dbReference>
<protein>
    <recommendedName>
        <fullName evidence="1">Acetyl-CoA hydrolase/transferase C-terminal domain-containing protein</fullName>
    </recommendedName>
</protein>
<evidence type="ECO:0000313" key="3">
    <source>
        <dbReference type="Proteomes" id="UP000479293"/>
    </source>
</evidence>
<name>A0A7C9F1Y8_9BACT</name>
<dbReference type="InterPro" id="IPR038460">
    <property type="entry name" value="AcetylCoA_hyd_C_sf"/>
</dbReference>
<evidence type="ECO:0000259" key="1">
    <source>
        <dbReference type="Pfam" id="PF13336"/>
    </source>
</evidence>
<sequence length="161" mass="17977">MPTTSVGNIPKFAQLADKIIIEINTAVPLSLAGSHDIFLTGNYPNHAIIPITAPGKPVGKNNAISRIVPMVSHVDHTEHDVDIIVTEQDLADHRGLAPRQRAKVIIENCVHPEYQYPMQKYFTDACKSGGHTPQVPKEALSWHERFRQYGTMPRRQVLARI</sequence>
<organism evidence="2 3">
    <name type="scientific">Salmonirosea aquatica</name>
    <dbReference type="NCBI Taxonomy" id="2654236"/>
    <lineage>
        <taxon>Bacteria</taxon>
        <taxon>Pseudomonadati</taxon>
        <taxon>Bacteroidota</taxon>
        <taxon>Cytophagia</taxon>
        <taxon>Cytophagales</taxon>
        <taxon>Spirosomataceae</taxon>
        <taxon>Salmonirosea</taxon>
    </lineage>
</organism>
<dbReference type="InterPro" id="IPR046433">
    <property type="entry name" value="ActCoA_hydro"/>
</dbReference>
<dbReference type="GO" id="GO:0008775">
    <property type="term" value="F:acetate CoA-transferase activity"/>
    <property type="evidence" value="ECO:0007669"/>
    <property type="project" value="InterPro"/>
</dbReference>
<dbReference type="SUPFAM" id="SSF100950">
    <property type="entry name" value="NagB/RpiA/CoA transferase-like"/>
    <property type="match status" value="1"/>
</dbReference>
<dbReference type="AlphaFoldDB" id="A0A7C9F1Y8"/>
<dbReference type="Gene3D" id="3.40.1080.20">
    <property type="entry name" value="Acetyl-CoA hydrolase/transferase C-terminal domain"/>
    <property type="match status" value="1"/>
</dbReference>
<reference evidence="2 3" key="1">
    <citation type="submission" date="2019-10" db="EMBL/GenBank/DDBJ databases">
        <title>Draft Genome Sequence of Cytophagaceae sp. SJW1-29.</title>
        <authorList>
            <person name="Choi A."/>
        </authorList>
    </citation>
    <scope>NUCLEOTIDE SEQUENCE [LARGE SCALE GENOMIC DNA]</scope>
    <source>
        <strain evidence="2 3">SJW1-29</strain>
    </source>
</reference>
<feature type="domain" description="Acetyl-CoA hydrolase/transferase C-terminal" evidence="1">
    <location>
        <begin position="60"/>
        <end position="121"/>
    </location>
</feature>
<dbReference type="EMBL" id="WHLY01000001">
    <property type="protein sequence ID" value="MPR31885.1"/>
    <property type="molecule type" value="Genomic_DNA"/>
</dbReference>
<evidence type="ECO:0000313" key="2">
    <source>
        <dbReference type="EMBL" id="MPR31885.1"/>
    </source>
</evidence>